<dbReference type="PANTHER" id="PTHR33383">
    <property type="entry name" value="MEMBRANE PROTEIN INSERTION EFFICIENCY FACTOR-RELATED"/>
    <property type="match status" value="1"/>
</dbReference>
<name>A0A5C5VGU3_9BACT</name>
<dbReference type="PANTHER" id="PTHR33383:SF1">
    <property type="entry name" value="MEMBRANE PROTEIN INSERTION EFFICIENCY FACTOR-RELATED"/>
    <property type="match status" value="1"/>
</dbReference>
<comment type="caution">
    <text evidence="2">The sequence shown here is derived from an EMBL/GenBank/DDBJ whole genome shotgun (WGS) entry which is preliminary data.</text>
</comment>
<dbReference type="Pfam" id="PF01809">
    <property type="entry name" value="YidD"/>
    <property type="match status" value="1"/>
</dbReference>
<comment type="function">
    <text evidence="1">Could be involved in insertion of integral membrane proteins into the membrane.</text>
</comment>
<evidence type="ECO:0000313" key="3">
    <source>
        <dbReference type="Proteomes" id="UP000316714"/>
    </source>
</evidence>
<dbReference type="RefSeq" id="WP_228714571.1">
    <property type="nucleotide sequence ID" value="NZ_SIHJ01000001.1"/>
</dbReference>
<dbReference type="Proteomes" id="UP000316714">
    <property type="component" value="Unassembled WGS sequence"/>
</dbReference>
<dbReference type="NCBIfam" id="TIGR00278">
    <property type="entry name" value="membrane protein insertion efficiency factor YidD"/>
    <property type="match status" value="1"/>
</dbReference>
<dbReference type="SMART" id="SM01234">
    <property type="entry name" value="Haemolytic"/>
    <property type="match status" value="1"/>
</dbReference>
<dbReference type="EMBL" id="SIHJ01000001">
    <property type="protein sequence ID" value="TWT37213.1"/>
    <property type="molecule type" value="Genomic_DNA"/>
</dbReference>
<organism evidence="2 3">
    <name type="scientific">Posidoniimonas corsicana</name>
    <dbReference type="NCBI Taxonomy" id="1938618"/>
    <lineage>
        <taxon>Bacteria</taxon>
        <taxon>Pseudomonadati</taxon>
        <taxon>Planctomycetota</taxon>
        <taxon>Planctomycetia</taxon>
        <taxon>Pirellulales</taxon>
        <taxon>Lacipirellulaceae</taxon>
        <taxon>Posidoniimonas</taxon>
    </lineage>
</organism>
<accession>A0A5C5VGU3</accession>
<comment type="subcellular location">
    <subcellularLocation>
        <location evidence="1">Cell membrane</location>
        <topology evidence="1">Peripheral membrane protein</topology>
        <orientation evidence="1">Cytoplasmic side</orientation>
    </subcellularLocation>
</comment>
<protein>
    <recommendedName>
        <fullName evidence="1">Putative membrane protein insertion efficiency factor</fullName>
    </recommendedName>
</protein>
<gene>
    <name evidence="2" type="primary">yidD</name>
    <name evidence="2" type="ORF">KOR34_21600</name>
</gene>
<dbReference type="HAMAP" id="MF_00386">
    <property type="entry name" value="UPF0161_YidD"/>
    <property type="match status" value="1"/>
</dbReference>
<proteinExistence type="inferred from homology"/>
<sequence length="83" mass="9348">MRPLWLFLVAGLQILPTALLVMLARGYQLLISPWLGQNCRFTPTCSSYFIQSVLKHGPLRGSLRGLRRIGRCHPWNPGGHDPP</sequence>
<evidence type="ECO:0000256" key="1">
    <source>
        <dbReference type="HAMAP-Rule" id="MF_00386"/>
    </source>
</evidence>
<dbReference type="GO" id="GO:0005886">
    <property type="term" value="C:plasma membrane"/>
    <property type="evidence" value="ECO:0007669"/>
    <property type="project" value="UniProtKB-SubCell"/>
</dbReference>
<reference evidence="2 3" key="1">
    <citation type="submission" date="2019-02" db="EMBL/GenBank/DDBJ databases">
        <title>Deep-cultivation of Planctomycetes and their phenomic and genomic characterization uncovers novel biology.</title>
        <authorList>
            <person name="Wiegand S."/>
            <person name="Jogler M."/>
            <person name="Boedeker C."/>
            <person name="Pinto D."/>
            <person name="Vollmers J."/>
            <person name="Rivas-Marin E."/>
            <person name="Kohn T."/>
            <person name="Peeters S.H."/>
            <person name="Heuer A."/>
            <person name="Rast P."/>
            <person name="Oberbeckmann S."/>
            <person name="Bunk B."/>
            <person name="Jeske O."/>
            <person name="Meyerdierks A."/>
            <person name="Storesund J.E."/>
            <person name="Kallscheuer N."/>
            <person name="Luecker S."/>
            <person name="Lage O.M."/>
            <person name="Pohl T."/>
            <person name="Merkel B.J."/>
            <person name="Hornburger P."/>
            <person name="Mueller R.-W."/>
            <person name="Bruemmer F."/>
            <person name="Labrenz M."/>
            <person name="Spormann A.M."/>
            <person name="Op Den Camp H."/>
            <person name="Overmann J."/>
            <person name="Amann R."/>
            <person name="Jetten M.S.M."/>
            <person name="Mascher T."/>
            <person name="Medema M.H."/>
            <person name="Devos D.P."/>
            <person name="Kaster A.-K."/>
            <person name="Ovreas L."/>
            <person name="Rohde M."/>
            <person name="Galperin M.Y."/>
            <person name="Jogler C."/>
        </authorList>
    </citation>
    <scope>NUCLEOTIDE SEQUENCE [LARGE SCALE GENOMIC DNA]</scope>
    <source>
        <strain evidence="2 3">KOR34</strain>
    </source>
</reference>
<keyword evidence="1" id="KW-1003">Cell membrane</keyword>
<dbReference type="InterPro" id="IPR002696">
    <property type="entry name" value="Membr_insert_effic_factor_YidD"/>
</dbReference>
<keyword evidence="3" id="KW-1185">Reference proteome</keyword>
<dbReference type="AlphaFoldDB" id="A0A5C5VGU3"/>
<comment type="similarity">
    <text evidence="1">Belongs to the UPF0161 family.</text>
</comment>
<evidence type="ECO:0000313" key="2">
    <source>
        <dbReference type="EMBL" id="TWT37213.1"/>
    </source>
</evidence>
<keyword evidence="1" id="KW-0472">Membrane</keyword>